<dbReference type="PANTHER" id="PTHR43132">
    <property type="entry name" value="ARSENICAL RESISTANCE OPERON REPRESSOR ARSR-RELATED"/>
    <property type="match status" value="1"/>
</dbReference>
<dbReference type="Gene3D" id="1.10.10.10">
    <property type="entry name" value="Winged helix-like DNA-binding domain superfamily/Winged helix DNA-binding domain"/>
    <property type="match status" value="1"/>
</dbReference>
<keyword evidence="2" id="KW-0238">DNA-binding</keyword>
<dbReference type="Proteomes" id="UP000266489">
    <property type="component" value="Unassembled WGS sequence"/>
</dbReference>
<feature type="domain" description="HTH arsR-type" evidence="4">
    <location>
        <begin position="16"/>
        <end position="108"/>
    </location>
</feature>
<organism evidence="5 6">
    <name type="scientific">Candidatus Cryosericum odellii</name>
    <dbReference type="NCBI Taxonomy" id="2290917"/>
    <lineage>
        <taxon>Bacteria</taxon>
        <taxon>Pseudomonadati</taxon>
        <taxon>Caldisericota/Cryosericota group</taxon>
        <taxon>Candidatus Cryosericota</taxon>
        <taxon>Candidatus Cryosericia</taxon>
        <taxon>Candidatus Cryosericales</taxon>
        <taxon>Candidatus Cryosericaceae</taxon>
        <taxon>Candidatus Cryosericum</taxon>
    </lineage>
</organism>
<protein>
    <submittedName>
        <fullName evidence="5">Transcriptional regulator</fullName>
    </submittedName>
</protein>
<dbReference type="InterPro" id="IPR011991">
    <property type="entry name" value="ArsR-like_HTH"/>
</dbReference>
<dbReference type="InterPro" id="IPR036388">
    <property type="entry name" value="WH-like_DNA-bd_sf"/>
</dbReference>
<dbReference type="SUPFAM" id="SSF46785">
    <property type="entry name" value="Winged helix' DNA-binding domain"/>
    <property type="match status" value="1"/>
</dbReference>
<evidence type="ECO:0000256" key="2">
    <source>
        <dbReference type="ARBA" id="ARBA00023125"/>
    </source>
</evidence>
<dbReference type="PANTHER" id="PTHR43132:SF2">
    <property type="entry name" value="ARSENICAL RESISTANCE OPERON REPRESSOR ARSR-RELATED"/>
    <property type="match status" value="1"/>
</dbReference>
<evidence type="ECO:0000313" key="6">
    <source>
        <dbReference type="Proteomes" id="UP000266489"/>
    </source>
</evidence>
<name>A0A398CX15_9BACT</name>
<evidence type="ECO:0000259" key="4">
    <source>
        <dbReference type="PROSITE" id="PS50987"/>
    </source>
</evidence>
<dbReference type="InterPro" id="IPR051011">
    <property type="entry name" value="Metal_resp_trans_reg"/>
</dbReference>
<evidence type="ECO:0000313" key="5">
    <source>
        <dbReference type="EMBL" id="RIE07083.1"/>
    </source>
</evidence>
<dbReference type="EMBL" id="QXIU01000267">
    <property type="protein sequence ID" value="RIE07083.1"/>
    <property type="molecule type" value="Genomic_DNA"/>
</dbReference>
<reference evidence="5 6" key="1">
    <citation type="submission" date="2018-09" db="EMBL/GenBank/DDBJ databases">
        <title>Discovery and Ecogenomic Context for Candidatus Cryosericales, a Global Caldiserica Order Active in Thawing Permafrost.</title>
        <authorList>
            <person name="Martinez M.A."/>
            <person name="Woodcroft B.J."/>
            <person name="Ignacio Espinoza J.C."/>
            <person name="Zayed A."/>
            <person name="Singleton C.M."/>
            <person name="Boyd J."/>
            <person name="Li Y.-F."/>
            <person name="Purvine S."/>
            <person name="Maughan H."/>
            <person name="Hodgkins S.B."/>
            <person name="Anderson D."/>
            <person name="Sederholm M."/>
            <person name="Temperton B."/>
            <person name="Saleska S.R."/>
            <person name="Tyson G.W."/>
            <person name="Rich V.I."/>
        </authorList>
    </citation>
    <scope>NUCLEOTIDE SEQUENCE [LARGE SCALE GENOMIC DNA]</scope>
    <source>
        <strain evidence="5 6">SMC5</strain>
    </source>
</reference>
<dbReference type="AlphaFoldDB" id="A0A398CX15"/>
<dbReference type="SMART" id="SM00418">
    <property type="entry name" value="HTH_ARSR"/>
    <property type="match status" value="1"/>
</dbReference>
<proteinExistence type="predicted"/>
<evidence type="ECO:0000256" key="1">
    <source>
        <dbReference type="ARBA" id="ARBA00023015"/>
    </source>
</evidence>
<sequence>MDERVPACGTQNIVADWNSECEEQAKLVSVLLEPQRIKVLRLLRGGELCVCEIERSLGIPQNLVSHHLRVLREMGLVAARKEGQFVHYSRVEDRIHELMQALKELLSN</sequence>
<comment type="caution">
    <text evidence="5">The sequence shown here is derived from an EMBL/GenBank/DDBJ whole genome shotgun (WGS) entry which is preliminary data.</text>
</comment>
<dbReference type="RefSeq" id="WP_119120621.1">
    <property type="nucleotide sequence ID" value="NZ_QXIU01000267.1"/>
</dbReference>
<accession>A0A398CX15</accession>
<dbReference type="CDD" id="cd00090">
    <property type="entry name" value="HTH_ARSR"/>
    <property type="match status" value="1"/>
</dbReference>
<dbReference type="Pfam" id="PF01022">
    <property type="entry name" value="HTH_5"/>
    <property type="match status" value="1"/>
</dbReference>
<dbReference type="InterPro" id="IPR036390">
    <property type="entry name" value="WH_DNA-bd_sf"/>
</dbReference>
<dbReference type="GO" id="GO:0003700">
    <property type="term" value="F:DNA-binding transcription factor activity"/>
    <property type="evidence" value="ECO:0007669"/>
    <property type="project" value="InterPro"/>
</dbReference>
<gene>
    <name evidence="5" type="ORF">SMC5_10370</name>
</gene>
<dbReference type="OrthoDB" id="9798835at2"/>
<keyword evidence="1" id="KW-0805">Transcription regulation</keyword>
<dbReference type="NCBIfam" id="NF033788">
    <property type="entry name" value="HTH_metalloreg"/>
    <property type="match status" value="1"/>
</dbReference>
<dbReference type="PROSITE" id="PS50987">
    <property type="entry name" value="HTH_ARSR_2"/>
    <property type="match status" value="1"/>
</dbReference>
<dbReference type="InterPro" id="IPR001845">
    <property type="entry name" value="HTH_ArsR_DNA-bd_dom"/>
</dbReference>
<dbReference type="PRINTS" id="PR00778">
    <property type="entry name" value="HTHARSR"/>
</dbReference>
<dbReference type="GO" id="GO:0003677">
    <property type="term" value="F:DNA binding"/>
    <property type="evidence" value="ECO:0007669"/>
    <property type="project" value="UniProtKB-KW"/>
</dbReference>
<evidence type="ECO:0000256" key="3">
    <source>
        <dbReference type="ARBA" id="ARBA00023163"/>
    </source>
</evidence>
<keyword evidence="3" id="KW-0804">Transcription</keyword>